<protein>
    <recommendedName>
        <fullName evidence="6">UPAR/Ly6 domain-containing protein</fullName>
    </recommendedName>
</protein>
<reference evidence="7" key="3">
    <citation type="submission" date="2025-09" db="UniProtKB">
        <authorList>
            <consortium name="Ensembl"/>
        </authorList>
    </citation>
    <scope>IDENTIFICATION</scope>
</reference>
<feature type="domain" description="UPAR/Ly6" evidence="6">
    <location>
        <begin position="125"/>
        <end position="214"/>
    </location>
</feature>
<dbReference type="SUPFAM" id="SSF57302">
    <property type="entry name" value="Snake toxin-like"/>
    <property type="match status" value="1"/>
</dbReference>
<evidence type="ECO:0000259" key="6">
    <source>
        <dbReference type="SMART" id="SM00134"/>
    </source>
</evidence>
<keyword evidence="4" id="KW-0472">Membrane</keyword>
<dbReference type="HOGENOM" id="CLU_141358_0_1_1"/>
<dbReference type="FunFam" id="2.10.60.10:FF:000003">
    <property type="entry name" value="lymphocyte antigen 6E isoform X1"/>
    <property type="match status" value="1"/>
</dbReference>
<evidence type="ECO:0000256" key="2">
    <source>
        <dbReference type="ARBA" id="ARBA00022475"/>
    </source>
</evidence>
<name>U3K4M8_FICAL</name>
<sequence>MSRSAFPFFPCVSESHNLPLLLLHQTLLPLQVQMKQPKPSLTLQGRRRAHSQLILVLPGVRLDLLHHLCDSGTRGAPSMSSTSPPYLRPLFSLLRLNQRFLPAPPRGAETGATLQTERRGHASSLFCYICDNEHSNWNCMKTYKCEDHEKFCTTTYSTAGIGKDMGYRITKKCSVDCPETNVNFGMAAYSTKCCKTSLCNFSGANSIRISYPMVLLGLLGSLLCVLRVGL</sequence>
<keyword evidence="5" id="KW-0325">Glycoprotein</keyword>
<evidence type="ECO:0000313" key="8">
    <source>
        <dbReference type="Proteomes" id="UP000016665"/>
    </source>
</evidence>
<dbReference type="SMART" id="SM00134">
    <property type="entry name" value="LU"/>
    <property type="match status" value="1"/>
</dbReference>
<dbReference type="InterPro" id="IPR045860">
    <property type="entry name" value="Snake_toxin-like_sf"/>
</dbReference>
<keyword evidence="8" id="KW-1185">Reference proteome</keyword>
<evidence type="ECO:0000256" key="1">
    <source>
        <dbReference type="ARBA" id="ARBA00004236"/>
    </source>
</evidence>
<dbReference type="GO" id="GO:0030154">
    <property type="term" value="P:cell differentiation"/>
    <property type="evidence" value="ECO:0007669"/>
    <property type="project" value="UniProtKB-ARBA"/>
</dbReference>
<dbReference type="Gene3D" id="2.10.60.10">
    <property type="entry name" value="CD59"/>
    <property type="match status" value="1"/>
</dbReference>
<dbReference type="GO" id="GO:0030550">
    <property type="term" value="F:acetylcholine receptor inhibitor activity"/>
    <property type="evidence" value="ECO:0007669"/>
    <property type="project" value="TreeGrafter"/>
</dbReference>
<dbReference type="PANTHER" id="PTHR16983">
    <property type="entry name" value="UPAR/LY6 DOMAIN-CONTAINING PROTEIN"/>
    <property type="match status" value="1"/>
</dbReference>
<evidence type="ECO:0000256" key="5">
    <source>
        <dbReference type="ARBA" id="ARBA00023180"/>
    </source>
</evidence>
<keyword evidence="2" id="KW-1003">Cell membrane</keyword>
<reference evidence="7 8" key="1">
    <citation type="journal article" date="2012" name="Nature">
        <title>The genomic landscape of species divergence in Ficedula flycatchers.</title>
        <authorList>
            <person name="Ellegren H."/>
            <person name="Smeds L."/>
            <person name="Burri R."/>
            <person name="Olason P.I."/>
            <person name="Backstrom N."/>
            <person name="Kawakami T."/>
            <person name="Kunstner A."/>
            <person name="Makinen H."/>
            <person name="Nadachowska-Brzyska K."/>
            <person name="Qvarnstrom A."/>
            <person name="Uebbing S."/>
            <person name="Wolf J.B."/>
        </authorList>
    </citation>
    <scope>NUCLEOTIDE SEQUENCE [LARGE SCALE GENOMIC DNA]</scope>
</reference>
<proteinExistence type="predicted"/>
<evidence type="ECO:0000313" key="7">
    <source>
        <dbReference type="Ensembl" id="ENSFALP00000009982.2"/>
    </source>
</evidence>
<dbReference type="PANTHER" id="PTHR16983:SF13">
    <property type="entry name" value="LYMPHOCYTE ANTIGEN 6E"/>
    <property type="match status" value="1"/>
</dbReference>
<dbReference type="InterPro" id="IPR051110">
    <property type="entry name" value="Ly-6/neurotoxin-like_GPI-ap"/>
</dbReference>
<dbReference type="eggNOG" id="ENOG502SRPS">
    <property type="taxonomic scope" value="Eukaryota"/>
</dbReference>
<organism evidence="7 8">
    <name type="scientific">Ficedula albicollis</name>
    <name type="common">Collared flycatcher</name>
    <name type="synonym">Muscicapa albicollis</name>
    <dbReference type="NCBI Taxonomy" id="59894"/>
    <lineage>
        <taxon>Eukaryota</taxon>
        <taxon>Metazoa</taxon>
        <taxon>Chordata</taxon>
        <taxon>Craniata</taxon>
        <taxon>Vertebrata</taxon>
        <taxon>Euteleostomi</taxon>
        <taxon>Archelosauria</taxon>
        <taxon>Archosauria</taxon>
        <taxon>Dinosauria</taxon>
        <taxon>Saurischia</taxon>
        <taxon>Theropoda</taxon>
        <taxon>Coelurosauria</taxon>
        <taxon>Aves</taxon>
        <taxon>Neognathae</taxon>
        <taxon>Neoaves</taxon>
        <taxon>Telluraves</taxon>
        <taxon>Australaves</taxon>
        <taxon>Passeriformes</taxon>
        <taxon>Muscicapidae</taxon>
        <taxon>Ficedula</taxon>
    </lineage>
</organism>
<keyword evidence="3" id="KW-0732">Signal</keyword>
<dbReference type="GO" id="GO:0005886">
    <property type="term" value="C:plasma membrane"/>
    <property type="evidence" value="ECO:0007669"/>
    <property type="project" value="UniProtKB-SubCell"/>
</dbReference>
<dbReference type="Ensembl" id="ENSFALT00000010022.2">
    <property type="protein sequence ID" value="ENSFALP00000009982.2"/>
    <property type="gene ID" value="ENSFALG00000009576.2"/>
</dbReference>
<comment type="subcellular location">
    <subcellularLocation>
        <location evidence="1">Cell membrane</location>
    </subcellularLocation>
</comment>
<reference evidence="7" key="2">
    <citation type="submission" date="2025-08" db="UniProtKB">
        <authorList>
            <consortium name="Ensembl"/>
        </authorList>
    </citation>
    <scope>IDENTIFICATION</scope>
</reference>
<dbReference type="Proteomes" id="UP000016665">
    <property type="component" value="Chromosome 2"/>
</dbReference>
<dbReference type="GeneTree" id="ENSGT00940000153378"/>
<evidence type="ECO:0000256" key="3">
    <source>
        <dbReference type="ARBA" id="ARBA00022729"/>
    </source>
</evidence>
<accession>U3K4M8</accession>
<dbReference type="CDD" id="cd23543">
    <property type="entry name" value="TFP_LU_ECD_Ly6E"/>
    <property type="match status" value="1"/>
</dbReference>
<dbReference type="InterPro" id="IPR035076">
    <property type="entry name" value="Toxin/TOLIP"/>
</dbReference>
<evidence type="ECO:0000256" key="4">
    <source>
        <dbReference type="ARBA" id="ARBA00023136"/>
    </source>
</evidence>
<dbReference type="InterPro" id="IPR016054">
    <property type="entry name" value="LY6_UPA_recep-like"/>
</dbReference>
<dbReference type="AlphaFoldDB" id="U3K4M8"/>
<dbReference type="Pfam" id="PF00087">
    <property type="entry name" value="Toxin_TOLIP"/>
    <property type="match status" value="1"/>
</dbReference>